<protein>
    <submittedName>
        <fullName evidence="7">O-antigen/teichoic acid export membrane protein</fullName>
    </submittedName>
</protein>
<keyword evidence="8" id="KW-1185">Reference proteome</keyword>
<dbReference type="PANTHER" id="PTHR30250:SF11">
    <property type="entry name" value="O-ANTIGEN TRANSPORTER-RELATED"/>
    <property type="match status" value="1"/>
</dbReference>
<feature type="transmembrane region" description="Helical" evidence="6">
    <location>
        <begin position="376"/>
        <end position="394"/>
    </location>
</feature>
<dbReference type="RefSeq" id="WP_158103248.1">
    <property type="nucleotide sequence ID" value="NZ_JAGIOO010000001.1"/>
</dbReference>
<evidence type="ECO:0000256" key="3">
    <source>
        <dbReference type="ARBA" id="ARBA00022692"/>
    </source>
</evidence>
<evidence type="ECO:0000256" key="6">
    <source>
        <dbReference type="SAM" id="Phobius"/>
    </source>
</evidence>
<feature type="transmembrane region" description="Helical" evidence="6">
    <location>
        <begin position="345"/>
        <end position="364"/>
    </location>
</feature>
<feature type="transmembrane region" description="Helical" evidence="6">
    <location>
        <begin position="40"/>
        <end position="59"/>
    </location>
</feature>
<dbReference type="EMBL" id="JAGIOO010000001">
    <property type="protein sequence ID" value="MBP2475404.1"/>
    <property type="molecule type" value="Genomic_DNA"/>
</dbReference>
<evidence type="ECO:0000256" key="2">
    <source>
        <dbReference type="ARBA" id="ARBA00022475"/>
    </source>
</evidence>
<feature type="transmembrane region" description="Helical" evidence="6">
    <location>
        <begin position="264"/>
        <end position="288"/>
    </location>
</feature>
<sequence length="435" mass="44900">MASPSRTAVLMGLGLAVLGLAGFAFLGIVGNTVSASEKVALTNLYMIINVIGPGLFVSLEQEANRVVSSGVAAGVDPRPGLRRAAWLGLGLVGLTVVVMLAISPVLVSRNLDGHSSLLVWVLVSALASMAVFYVRGVLAAGNQYDGYAATLGMEGLFRLVACFAVATIGSATVDRYGLAYVLATIVAVLVAVPWLRKVFRALREQPPVDASPESRAAVTEGHTTGKIAKGLALLGAATLLAQLVANLAPIVVSARLLTDKELVAAFGFAFVLTRVPLLVFGPVQSMMLPALTAAAVRGDFAEVRGRVRVILLAVFAVGLTGAIGSALLGPWLVVHVFNATVWPSWQVMGLLGLSTVLLMIAQVLQPALVALGRHHTVTVAWVIGTAVLVAMLALPGDPIAVAVAAQLVGPFLVAVVAFAGLWRGLRSAPQPVAVS</sequence>
<organism evidence="7 8">
    <name type="scientific">Crossiella equi</name>
    <dbReference type="NCBI Taxonomy" id="130796"/>
    <lineage>
        <taxon>Bacteria</taxon>
        <taxon>Bacillati</taxon>
        <taxon>Actinomycetota</taxon>
        <taxon>Actinomycetes</taxon>
        <taxon>Pseudonocardiales</taxon>
        <taxon>Pseudonocardiaceae</taxon>
        <taxon>Crossiella</taxon>
    </lineage>
</organism>
<keyword evidence="4 6" id="KW-1133">Transmembrane helix</keyword>
<feature type="transmembrane region" description="Helical" evidence="6">
    <location>
        <begin position="400"/>
        <end position="422"/>
    </location>
</feature>
<evidence type="ECO:0000256" key="5">
    <source>
        <dbReference type="ARBA" id="ARBA00023136"/>
    </source>
</evidence>
<evidence type="ECO:0000256" key="1">
    <source>
        <dbReference type="ARBA" id="ARBA00004651"/>
    </source>
</evidence>
<keyword evidence="2" id="KW-1003">Cell membrane</keyword>
<accession>A0ABS5AGR0</accession>
<evidence type="ECO:0000256" key="4">
    <source>
        <dbReference type="ARBA" id="ARBA00022989"/>
    </source>
</evidence>
<dbReference type="InterPro" id="IPR050833">
    <property type="entry name" value="Poly_Biosynth_Transport"/>
</dbReference>
<feature type="transmembrane region" description="Helical" evidence="6">
    <location>
        <begin position="231"/>
        <end position="252"/>
    </location>
</feature>
<feature type="transmembrane region" description="Helical" evidence="6">
    <location>
        <begin position="7"/>
        <end position="28"/>
    </location>
</feature>
<feature type="transmembrane region" description="Helical" evidence="6">
    <location>
        <begin position="309"/>
        <end position="333"/>
    </location>
</feature>
<comment type="caution">
    <text evidence="7">The sequence shown here is derived from an EMBL/GenBank/DDBJ whole genome shotgun (WGS) entry which is preliminary data.</text>
</comment>
<reference evidence="7 8" key="1">
    <citation type="submission" date="2021-03" db="EMBL/GenBank/DDBJ databases">
        <title>Sequencing the genomes of 1000 actinobacteria strains.</title>
        <authorList>
            <person name="Klenk H.-P."/>
        </authorList>
    </citation>
    <scope>NUCLEOTIDE SEQUENCE [LARGE SCALE GENOMIC DNA]</scope>
    <source>
        <strain evidence="7 8">DSM 44580</strain>
    </source>
</reference>
<feature type="transmembrane region" description="Helical" evidence="6">
    <location>
        <begin position="178"/>
        <end position="195"/>
    </location>
</feature>
<dbReference type="PANTHER" id="PTHR30250">
    <property type="entry name" value="PST FAMILY PREDICTED COLANIC ACID TRANSPORTER"/>
    <property type="match status" value="1"/>
</dbReference>
<keyword evidence="3 6" id="KW-0812">Transmembrane</keyword>
<name>A0ABS5AGR0_9PSEU</name>
<gene>
    <name evidence="7" type="ORF">JOF53_004276</name>
</gene>
<evidence type="ECO:0000313" key="7">
    <source>
        <dbReference type="EMBL" id="MBP2475404.1"/>
    </source>
</evidence>
<proteinExistence type="predicted"/>
<feature type="transmembrane region" description="Helical" evidence="6">
    <location>
        <begin position="84"/>
        <end position="105"/>
    </location>
</feature>
<comment type="subcellular location">
    <subcellularLocation>
        <location evidence="1">Cell membrane</location>
        <topology evidence="1">Multi-pass membrane protein</topology>
    </subcellularLocation>
</comment>
<feature type="transmembrane region" description="Helical" evidence="6">
    <location>
        <begin position="117"/>
        <end position="134"/>
    </location>
</feature>
<keyword evidence="5 6" id="KW-0472">Membrane</keyword>
<dbReference type="Proteomes" id="UP001519363">
    <property type="component" value="Unassembled WGS sequence"/>
</dbReference>
<feature type="transmembrane region" description="Helical" evidence="6">
    <location>
        <begin position="155"/>
        <end position="172"/>
    </location>
</feature>
<evidence type="ECO:0000313" key="8">
    <source>
        <dbReference type="Proteomes" id="UP001519363"/>
    </source>
</evidence>